<proteinExistence type="inferred from homology"/>
<dbReference type="InterPro" id="IPR036651">
    <property type="entry name" value="Gln_synt_N_sf"/>
</dbReference>
<name>A0ABR3EXS6_9AGAR</name>
<sequence length="459" mass="50051">MSSVTAQKTNILDGARFVRLQFVDGANIVRYRIFPVTSFRAVLAKKHPRVNIAKATLGVAFLHLAEGFSASGEYYLVPDVSTLRTLPYKPGHVSCMGSLEEKGRIKTEVDICPRTVLKKTVTRAREQGVEFQVGFEIEFILLSSTSPVVPVHKFEHYTSSLALPAGSVAETVLEEIVESLQESGIEVIMYHPEAAPGQYEIVTGPLPPLEAADALVHSRETIYGIASKHGLRATLAPNVHDESAGSGAHVHISLHSTNPTSSSTRSNDALTDLEASFISGLVNEFPALMALTLPLPTSYARVADGVWSGGTYICWGIDNREVPIRLCNAWPGEEASRNIEVKMVDATANPYISLAGIITAGIEGVRNGDAKSFTMKPCMDVSAVEKGEKGRAELGIREDQKIPSSWEEACTRLKESEVFRRAFGSEMIDKYLALNKTMVKALDGPTDKEEKRSLLVQMY</sequence>
<dbReference type="SUPFAM" id="SSF54368">
    <property type="entry name" value="Glutamine synthetase, N-terminal domain"/>
    <property type="match status" value="1"/>
</dbReference>
<organism evidence="6 7">
    <name type="scientific">Marasmius crinis-equi</name>
    <dbReference type="NCBI Taxonomy" id="585013"/>
    <lineage>
        <taxon>Eukaryota</taxon>
        <taxon>Fungi</taxon>
        <taxon>Dikarya</taxon>
        <taxon>Basidiomycota</taxon>
        <taxon>Agaricomycotina</taxon>
        <taxon>Agaricomycetes</taxon>
        <taxon>Agaricomycetidae</taxon>
        <taxon>Agaricales</taxon>
        <taxon>Marasmiineae</taxon>
        <taxon>Marasmiaceae</taxon>
        <taxon>Marasmius</taxon>
    </lineage>
</organism>
<dbReference type="PANTHER" id="PTHR43785:SF2">
    <property type="entry name" value="TYPE-1 GLUTAMINE SYNTHETASE 1"/>
    <property type="match status" value="1"/>
</dbReference>
<reference evidence="6 7" key="1">
    <citation type="submission" date="2024-02" db="EMBL/GenBank/DDBJ databases">
        <title>A draft genome for the cacao thread blight pathogen Marasmius crinis-equi.</title>
        <authorList>
            <person name="Cohen S.P."/>
            <person name="Baruah I.K."/>
            <person name="Amoako-Attah I."/>
            <person name="Bukari Y."/>
            <person name="Meinhardt L.W."/>
            <person name="Bailey B.A."/>
        </authorList>
    </citation>
    <scope>NUCLEOTIDE SEQUENCE [LARGE SCALE GENOMIC DNA]</scope>
    <source>
        <strain evidence="6 7">GH-76</strain>
    </source>
</reference>
<dbReference type="Proteomes" id="UP001465976">
    <property type="component" value="Unassembled WGS sequence"/>
</dbReference>
<evidence type="ECO:0000259" key="5">
    <source>
        <dbReference type="PROSITE" id="PS51987"/>
    </source>
</evidence>
<accession>A0ABR3EXS6</accession>
<dbReference type="InterPro" id="IPR014746">
    <property type="entry name" value="Gln_synth/guanido_kin_cat_dom"/>
</dbReference>
<keyword evidence="7" id="KW-1185">Reference proteome</keyword>
<comment type="similarity">
    <text evidence="3 4">Belongs to the glutamine synthetase family.</text>
</comment>
<protein>
    <recommendedName>
        <fullName evidence="1">Glutamine synthetase</fullName>
    </recommendedName>
</protein>
<evidence type="ECO:0000256" key="2">
    <source>
        <dbReference type="ARBA" id="ARBA00022598"/>
    </source>
</evidence>
<evidence type="ECO:0000256" key="4">
    <source>
        <dbReference type="RuleBase" id="RU000384"/>
    </source>
</evidence>
<dbReference type="Pfam" id="PF00120">
    <property type="entry name" value="Gln-synt_C"/>
    <property type="match status" value="1"/>
</dbReference>
<dbReference type="Gene3D" id="3.30.590.10">
    <property type="entry name" value="Glutamine synthetase/guanido kinase, catalytic domain"/>
    <property type="match status" value="1"/>
</dbReference>
<evidence type="ECO:0000256" key="3">
    <source>
        <dbReference type="PROSITE-ProRule" id="PRU01331"/>
    </source>
</evidence>
<dbReference type="PROSITE" id="PS51987">
    <property type="entry name" value="GS_CATALYTIC"/>
    <property type="match status" value="1"/>
</dbReference>
<evidence type="ECO:0000313" key="7">
    <source>
        <dbReference type="Proteomes" id="UP001465976"/>
    </source>
</evidence>
<dbReference type="Gene3D" id="3.10.20.70">
    <property type="entry name" value="Glutamine synthetase, N-terminal domain"/>
    <property type="match status" value="1"/>
</dbReference>
<keyword evidence="2" id="KW-0436">Ligase</keyword>
<gene>
    <name evidence="6" type="ORF">V5O48_014278</name>
</gene>
<evidence type="ECO:0000256" key="1">
    <source>
        <dbReference type="ARBA" id="ARBA00021364"/>
    </source>
</evidence>
<dbReference type="PANTHER" id="PTHR43785">
    <property type="entry name" value="GAMMA-GLUTAMYLPUTRESCINE SYNTHETASE"/>
    <property type="match status" value="1"/>
</dbReference>
<feature type="domain" description="GS catalytic" evidence="5">
    <location>
        <begin position="113"/>
        <end position="459"/>
    </location>
</feature>
<comment type="caution">
    <text evidence="6">The sequence shown here is derived from an EMBL/GenBank/DDBJ whole genome shotgun (WGS) entry which is preliminary data.</text>
</comment>
<dbReference type="SUPFAM" id="SSF55931">
    <property type="entry name" value="Glutamine synthetase/guanido kinase"/>
    <property type="match status" value="1"/>
</dbReference>
<dbReference type="EMBL" id="JBAHYK010001518">
    <property type="protein sequence ID" value="KAL0567717.1"/>
    <property type="molecule type" value="Genomic_DNA"/>
</dbReference>
<dbReference type="InterPro" id="IPR008146">
    <property type="entry name" value="Gln_synth_cat_dom"/>
</dbReference>
<dbReference type="SMART" id="SM01230">
    <property type="entry name" value="Gln-synt_C"/>
    <property type="match status" value="1"/>
</dbReference>
<evidence type="ECO:0000313" key="6">
    <source>
        <dbReference type="EMBL" id="KAL0567717.1"/>
    </source>
</evidence>